<keyword evidence="9" id="KW-0408">Iron</keyword>
<keyword evidence="7 12" id="KW-0479">Metal-binding</keyword>
<protein>
    <recommendedName>
        <fullName evidence="4">peroxidase</fullName>
        <ecNumber evidence="4">1.11.1.7</ecNumber>
    </recommendedName>
</protein>
<feature type="chain" id="PRO_5014731410" description="peroxidase" evidence="16">
    <location>
        <begin position="28"/>
        <end position="451"/>
    </location>
</feature>
<evidence type="ECO:0000256" key="7">
    <source>
        <dbReference type="ARBA" id="ARBA00022723"/>
    </source>
</evidence>
<evidence type="ECO:0000256" key="11">
    <source>
        <dbReference type="PIRSR" id="PIRSR600823-2"/>
    </source>
</evidence>
<dbReference type="PANTHER" id="PTHR47481">
    <property type="match status" value="1"/>
</dbReference>
<evidence type="ECO:0000256" key="10">
    <source>
        <dbReference type="PIRSR" id="PIRSR600823-1"/>
    </source>
</evidence>
<comment type="cofactor">
    <cofactor evidence="12">
        <name>Ca(2+)</name>
        <dbReference type="ChEBI" id="CHEBI:29108"/>
    </cofactor>
    <text evidence="12">Binds 2 calcium ions per subunit.</text>
</comment>
<feature type="domain" description="Plant heme peroxidase family profile" evidence="17">
    <location>
        <begin position="28"/>
        <end position="187"/>
    </location>
</feature>
<dbReference type="AlphaFoldDB" id="A0A2N9ITE6"/>
<evidence type="ECO:0000256" key="8">
    <source>
        <dbReference type="ARBA" id="ARBA00023002"/>
    </source>
</evidence>
<organism evidence="18">
    <name type="scientific">Fagus sylvatica</name>
    <name type="common">Beechnut</name>
    <dbReference type="NCBI Taxonomy" id="28930"/>
    <lineage>
        <taxon>Eukaryota</taxon>
        <taxon>Viridiplantae</taxon>
        <taxon>Streptophyta</taxon>
        <taxon>Embryophyta</taxon>
        <taxon>Tracheophyta</taxon>
        <taxon>Spermatophyta</taxon>
        <taxon>Magnoliopsida</taxon>
        <taxon>eudicotyledons</taxon>
        <taxon>Gunneridae</taxon>
        <taxon>Pentapetalae</taxon>
        <taxon>rosids</taxon>
        <taxon>fabids</taxon>
        <taxon>Fagales</taxon>
        <taxon>Fagaceae</taxon>
        <taxon>Fagus</taxon>
    </lineage>
</organism>
<dbReference type="InterPro" id="IPR010255">
    <property type="entry name" value="Haem_peroxidase_sf"/>
</dbReference>
<feature type="binding site" evidence="11">
    <location>
        <position position="156"/>
    </location>
    <ligand>
        <name>substrate</name>
    </ligand>
</feature>
<dbReference type="Pfam" id="PF14223">
    <property type="entry name" value="Retrotran_gag_2"/>
    <property type="match status" value="1"/>
</dbReference>
<dbReference type="Gene3D" id="1.10.520.10">
    <property type="match status" value="1"/>
</dbReference>
<sequence length="451" mass="49215">MMRSSSFYGYSLIITFFMLFLVARSTSQLTPNFFGKTCPNLFTVVKNEVQKAFDKENRMAASLLRLHFHDCFVNVNARDGEKISISNNYSARGFEVVDDIKSAVERECPGVVSCADILAIAARDSVVITRGPSWTILLGRRDGFVSSRTAADDGLPSAFESLENITKKYAKKAQIVPYLRGQHLYGFIDGTKPAPASSLAVPDSGTTAALSNPEFYTWLTQDQMILSALISSLSETVLAHVVKCNTSRDVWLCLECMFSSQSRARSMQLHYQISTLKKGDSSMADFYHKFTSLADTLAAIDQPLKDFDLVSFFLAGLGSDYDALVTAIQQRPLTLPIVPPPTVVVMVANRPLHQLPPTMAVASPPISNASTVGVGVAEAITIILLALFPKFALSPATPTHAPDPNWYSDSGATHHLTSDLANLNVRSDKYHGPDQIRVGSGFGENTVMRAE</sequence>
<evidence type="ECO:0000256" key="5">
    <source>
        <dbReference type="ARBA" id="ARBA00022559"/>
    </source>
</evidence>
<feature type="binding site" evidence="12">
    <location>
        <position position="73"/>
    </location>
    <ligand>
        <name>Ca(2+)</name>
        <dbReference type="ChEBI" id="CHEBI:29108"/>
        <label>1</label>
    </ligand>
</feature>
<evidence type="ECO:0000256" key="16">
    <source>
        <dbReference type="SAM" id="SignalP"/>
    </source>
</evidence>
<evidence type="ECO:0000256" key="6">
    <source>
        <dbReference type="ARBA" id="ARBA00022617"/>
    </source>
</evidence>
<evidence type="ECO:0000256" key="9">
    <source>
        <dbReference type="ARBA" id="ARBA00023004"/>
    </source>
</evidence>
<evidence type="ECO:0000256" key="13">
    <source>
        <dbReference type="PIRSR" id="PIRSR600823-4"/>
    </source>
</evidence>
<dbReference type="Pfam" id="PF00141">
    <property type="entry name" value="peroxidase"/>
    <property type="match status" value="1"/>
</dbReference>
<keyword evidence="5" id="KW-0575">Peroxidase</keyword>
<evidence type="ECO:0000256" key="2">
    <source>
        <dbReference type="ARBA" id="ARBA00001970"/>
    </source>
</evidence>
<feature type="site" description="Transition state stabilizer" evidence="13">
    <location>
        <position position="65"/>
    </location>
</feature>
<feature type="binding site" evidence="12">
    <location>
        <position position="70"/>
    </location>
    <ligand>
        <name>Ca(2+)</name>
        <dbReference type="ChEBI" id="CHEBI:29108"/>
        <label>1</label>
    </ligand>
</feature>
<feature type="active site" description="Proton acceptor" evidence="10">
    <location>
        <position position="69"/>
    </location>
</feature>
<keyword evidence="16" id="KW-0732">Signal</keyword>
<dbReference type="GO" id="GO:0020037">
    <property type="term" value="F:heme binding"/>
    <property type="evidence" value="ECO:0007669"/>
    <property type="project" value="InterPro"/>
</dbReference>
<dbReference type="PANTHER" id="PTHR47481:SF10">
    <property type="entry name" value="COPIA-LIKE POLYPROTEIN_RETROTRANSPOSON"/>
    <property type="match status" value="1"/>
</dbReference>
<dbReference type="PRINTS" id="PR00458">
    <property type="entry name" value="PEROXIDASE"/>
</dbReference>
<dbReference type="PROSITE" id="PS00436">
    <property type="entry name" value="PEROXIDASE_2"/>
    <property type="match status" value="1"/>
</dbReference>
<feature type="signal peptide" evidence="16">
    <location>
        <begin position="1"/>
        <end position="27"/>
    </location>
</feature>
<keyword evidence="14" id="KW-1015">Disulfide bond</keyword>
<evidence type="ECO:0000313" key="18">
    <source>
        <dbReference type="EMBL" id="SPD27271.1"/>
    </source>
</evidence>
<dbReference type="GO" id="GO:0046872">
    <property type="term" value="F:metal ion binding"/>
    <property type="evidence" value="ECO:0007669"/>
    <property type="project" value="UniProtKB-KW"/>
</dbReference>
<gene>
    <name evidence="18" type="ORF">FSB_LOCUS55153</name>
</gene>
<comment type="cofactor">
    <cofactor evidence="2">
        <name>heme b</name>
        <dbReference type="ChEBI" id="CHEBI:60344"/>
    </cofactor>
</comment>
<name>A0A2N9ITE6_FAGSY</name>
<dbReference type="SUPFAM" id="SSF48113">
    <property type="entry name" value="Heme-dependent peroxidases"/>
    <property type="match status" value="1"/>
</dbReference>
<feature type="disulfide bond" evidence="14">
    <location>
        <begin position="38"/>
        <end position="108"/>
    </location>
</feature>
<comment type="function">
    <text evidence="3">Removal of H(2)O(2), oxidation of toxic reductants, biosynthesis and degradation of lignin, suberization, auxin catabolism, response to environmental stresses such as wounding, pathogen attack and oxidative stress. These functions might be dependent on each isozyme/isoform in each plant tissue.</text>
</comment>
<keyword evidence="6" id="KW-0349">Heme</keyword>
<evidence type="ECO:0000256" key="12">
    <source>
        <dbReference type="PIRSR" id="PIRSR600823-3"/>
    </source>
</evidence>
<feature type="binding site" evidence="12">
    <location>
        <position position="81"/>
    </location>
    <ligand>
        <name>Ca(2+)</name>
        <dbReference type="ChEBI" id="CHEBI:29108"/>
        <label>1</label>
    </ligand>
</feature>
<evidence type="ECO:0000259" key="17">
    <source>
        <dbReference type="PROSITE" id="PS50873"/>
    </source>
</evidence>
<evidence type="ECO:0000256" key="14">
    <source>
        <dbReference type="PIRSR" id="PIRSR600823-5"/>
    </source>
</evidence>
<dbReference type="InterPro" id="IPR002016">
    <property type="entry name" value="Haem_peroxidase"/>
</dbReference>
<evidence type="ECO:0000256" key="1">
    <source>
        <dbReference type="ARBA" id="ARBA00000189"/>
    </source>
</evidence>
<dbReference type="GO" id="GO:0006979">
    <property type="term" value="P:response to oxidative stress"/>
    <property type="evidence" value="ECO:0007669"/>
    <property type="project" value="InterPro"/>
</dbReference>
<dbReference type="Gene3D" id="1.10.420.10">
    <property type="entry name" value="Peroxidase, domain 2"/>
    <property type="match status" value="1"/>
</dbReference>
<proteinExistence type="inferred from homology"/>
<reference evidence="18" key="1">
    <citation type="submission" date="2018-02" db="EMBL/GenBank/DDBJ databases">
        <authorList>
            <person name="Cohen D.B."/>
            <person name="Kent A.D."/>
        </authorList>
    </citation>
    <scope>NUCLEOTIDE SEQUENCE</scope>
</reference>
<evidence type="ECO:0000256" key="3">
    <source>
        <dbReference type="ARBA" id="ARBA00002322"/>
    </source>
</evidence>
<comment type="similarity">
    <text evidence="15">Belongs to the peroxidase family.</text>
</comment>
<keyword evidence="12" id="KW-0106">Calcium</keyword>
<evidence type="ECO:0000256" key="15">
    <source>
        <dbReference type="RuleBase" id="RU004241"/>
    </source>
</evidence>
<dbReference type="GO" id="GO:0140825">
    <property type="term" value="F:lactoperoxidase activity"/>
    <property type="evidence" value="ECO:0007669"/>
    <property type="project" value="UniProtKB-EC"/>
</dbReference>
<dbReference type="InterPro" id="IPR000823">
    <property type="entry name" value="Peroxidase_pln"/>
</dbReference>
<evidence type="ECO:0000256" key="4">
    <source>
        <dbReference type="ARBA" id="ARBA00012313"/>
    </source>
</evidence>
<dbReference type="PROSITE" id="PS50873">
    <property type="entry name" value="PEROXIDASE_4"/>
    <property type="match status" value="1"/>
</dbReference>
<dbReference type="InterPro" id="IPR019794">
    <property type="entry name" value="Peroxidases_AS"/>
</dbReference>
<accession>A0A2N9ITE6</accession>
<dbReference type="EC" id="1.11.1.7" evidence="4"/>
<dbReference type="PRINTS" id="PR00461">
    <property type="entry name" value="PLPEROXIDASE"/>
</dbReference>
<keyword evidence="8" id="KW-0560">Oxidoreductase</keyword>
<comment type="catalytic activity">
    <reaction evidence="1">
        <text>2 a phenolic donor + H2O2 = 2 a phenolic radical donor + 2 H2O</text>
        <dbReference type="Rhea" id="RHEA:56136"/>
        <dbReference type="ChEBI" id="CHEBI:15377"/>
        <dbReference type="ChEBI" id="CHEBI:16240"/>
        <dbReference type="ChEBI" id="CHEBI:139520"/>
        <dbReference type="ChEBI" id="CHEBI:139521"/>
        <dbReference type="EC" id="1.11.1.7"/>
    </reaction>
</comment>
<dbReference type="EMBL" id="OIVN01006185">
    <property type="protein sequence ID" value="SPD27271.1"/>
    <property type="molecule type" value="Genomic_DNA"/>
</dbReference>